<proteinExistence type="predicted"/>
<keyword evidence="2" id="KW-1185">Reference proteome</keyword>
<accession>A0A9P6GXG0</accession>
<organism evidence="1 2">
    <name type="scientific">Paraphaeosphaeria minitans</name>
    <dbReference type="NCBI Taxonomy" id="565426"/>
    <lineage>
        <taxon>Eukaryota</taxon>
        <taxon>Fungi</taxon>
        <taxon>Dikarya</taxon>
        <taxon>Ascomycota</taxon>
        <taxon>Pezizomycotina</taxon>
        <taxon>Dothideomycetes</taxon>
        <taxon>Pleosporomycetidae</taxon>
        <taxon>Pleosporales</taxon>
        <taxon>Massarineae</taxon>
        <taxon>Didymosphaeriaceae</taxon>
        <taxon>Paraphaeosphaeria</taxon>
    </lineage>
</organism>
<sequence length="67" mass="7136">MKIWGPVAASIRPAVEMADPLSLSAEAFLYLATPCTWGAPPKRLPCIPIGPRPPQKPASKHGFTIQG</sequence>
<dbReference type="Proteomes" id="UP000756921">
    <property type="component" value="Unassembled WGS sequence"/>
</dbReference>
<comment type="caution">
    <text evidence="1">The sequence shown here is derived from an EMBL/GenBank/DDBJ whole genome shotgun (WGS) entry which is preliminary data.</text>
</comment>
<dbReference type="AlphaFoldDB" id="A0A9P6GXG0"/>
<evidence type="ECO:0000313" key="1">
    <source>
        <dbReference type="EMBL" id="KAF9741934.1"/>
    </source>
</evidence>
<protein>
    <submittedName>
        <fullName evidence="1">Uncharacterized protein</fullName>
    </submittedName>
</protein>
<name>A0A9P6GXG0_9PLEO</name>
<dbReference type="EMBL" id="WJXW01000001">
    <property type="protein sequence ID" value="KAF9741934.1"/>
    <property type="molecule type" value="Genomic_DNA"/>
</dbReference>
<reference evidence="1" key="1">
    <citation type="journal article" date="2020" name="Mol. Plant Microbe Interact.">
        <title>Genome Sequence of the Biocontrol Agent Coniothyrium minitans strain Conio (IMI 134523).</title>
        <authorList>
            <person name="Patel D."/>
            <person name="Shittu T.A."/>
            <person name="Baroncelli R."/>
            <person name="Muthumeenakshi S."/>
            <person name="Osborne T.H."/>
            <person name="Janganan T.K."/>
            <person name="Sreenivasaprasad S."/>
        </authorList>
    </citation>
    <scope>NUCLEOTIDE SEQUENCE</scope>
    <source>
        <strain evidence="1">Conio</strain>
    </source>
</reference>
<evidence type="ECO:0000313" key="2">
    <source>
        <dbReference type="Proteomes" id="UP000756921"/>
    </source>
</evidence>
<gene>
    <name evidence="1" type="ORF">PMIN01_01473</name>
</gene>